<feature type="region of interest" description="Disordered" evidence="1">
    <location>
        <begin position="200"/>
        <end position="250"/>
    </location>
</feature>
<feature type="region of interest" description="Disordered" evidence="1">
    <location>
        <begin position="165"/>
        <end position="184"/>
    </location>
</feature>
<dbReference type="Proteomes" id="UP000799766">
    <property type="component" value="Unassembled WGS sequence"/>
</dbReference>
<feature type="compositionally biased region" description="Basic residues" evidence="1">
    <location>
        <begin position="17"/>
        <end position="41"/>
    </location>
</feature>
<evidence type="ECO:0000313" key="2">
    <source>
        <dbReference type="EMBL" id="KAF2460569.1"/>
    </source>
</evidence>
<feature type="region of interest" description="Disordered" evidence="1">
    <location>
        <begin position="1"/>
        <end position="118"/>
    </location>
</feature>
<feature type="compositionally biased region" description="Basic and acidic residues" evidence="1">
    <location>
        <begin position="89"/>
        <end position="107"/>
    </location>
</feature>
<dbReference type="AlphaFoldDB" id="A0A6A6P9K8"/>
<dbReference type="EMBL" id="MU001673">
    <property type="protein sequence ID" value="KAF2460569.1"/>
    <property type="molecule type" value="Genomic_DNA"/>
</dbReference>
<feature type="compositionally biased region" description="Polar residues" evidence="1">
    <location>
        <begin position="205"/>
        <end position="214"/>
    </location>
</feature>
<organism evidence="2 3">
    <name type="scientific">Lineolata rhizophorae</name>
    <dbReference type="NCBI Taxonomy" id="578093"/>
    <lineage>
        <taxon>Eukaryota</taxon>
        <taxon>Fungi</taxon>
        <taxon>Dikarya</taxon>
        <taxon>Ascomycota</taxon>
        <taxon>Pezizomycotina</taxon>
        <taxon>Dothideomycetes</taxon>
        <taxon>Dothideomycetes incertae sedis</taxon>
        <taxon>Lineolatales</taxon>
        <taxon>Lineolataceae</taxon>
        <taxon>Lineolata</taxon>
    </lineage>
</organism>
<reference evidence="2" key="1">
    <citation type="journal article" date="2020" name="Stud. Mycol.">
        <title>101 Dothideomycetes genomes: a test case for predicting lifestyles and emergence of pathogens.</title>
        <authorList>
            <person name="Haridas S."/>
            <person name="Albert R."/>
            <person name="Binder M."/>
            <person name="Bloem J."/>
            <person name="Labutti K."/>
            <person name="Salamov A."/>
            <person name="Andreopoulos B."/>
            <person name="Baker S."/>
            <person name="Barry K."/>
            <person name="Bills G."/>
            <person name="Bluhm B."/>
            <person name="Cannon C."/>
            <person name="Castanera R."/>
            <person name="Culley D."/>
            <person name="Daum C."/>
            <person name="Ezra D."/>
            <person name="Gonzalez J."/>
            <person name="Henrissat B."/>
            <person name="Kuo A."/>
            <person name="Liang C."/>
            <person name="Lipzen A."/>
            <person name="Lutzoni F."/>
            <person name="Magnuson J."/>
            <person name="Mondo S."/>
            <person name="Nolan M."/>
            <person name="Ohm R."/>
            <person name="Pangilinan J."/>
            <person name="Park H.-J."/>
            <person name="Ramirez L."/>
            <person name="Alfaro M."/>
            <person name="Sun H."/>
            <person name="Tritt A."/>
            <person name="Yoshinaga Y."/>
            <person name="Zwiers L.-H."/>
            <person name="Turgeon B."/>
            <person name="Goodwin S."/>
            <person name="Spatafora J."/>
            <person name="Crous P."/>
            <person name="Grigoriev I."/>
        </authorList>
    </citation>
    <scope>NUCLEOTIDE SEQUENCE</scope>
    <source>
        <strain evidence="2">ATCC 16933</strain>
    </source>
</reference>
<gene>
    <name evidence="2" type="ORF">BDY21DRAFT_167871</name>
</gene>
<name>A0A6A6P9K8_9PEZI</name>
<evidence type="ECO:0000256" key="1">
    <source>
        <dbReference type="SAM" id="MobiDB-lite"/>
    </source>
</evidence>
<evidence type="ECO:0000313" key="3">
    <source>
        <dbReference type="Proteomes" id="UP000799766"/>
    </source>
</evidence>
<accession>A0A6A6P9K8</accession>
<protein>
    <submittedName>
        <fullName evidence="2">Uncharacterized protein</fullName>
    </submittedName>
</protein>
<sequence>MRNIVCPAPRARGANKAVRKTFSKPKQKEKKVKKSGSKCKGGKSSLTGQATGRTRERKIARTSVPVSRPAMLRGSPPEAHAVRARGQRKSREASSTDRRRGTGRGREEEADLPSQARPCLAAWMDGRLSGFVAPRRPRRRGARPVASAGGYETCIMRNTLKRQRTPAPCLPLSMPPARTTSLDSPTAIRTFTDSANARWMAPQRCSPSDYSRPTNCPPFPPPASLIRRDRPATTASGIVPLSHQGLSSSP</sequence>
<proteinExistence type="predicted"/>
<keyword evidence="3" id="KW-1185">Reference proteome</keyword>